<dbReference type="GO" id="GO:0030409">
    <property type="term" value="F:glutamate formimidoyltransferase activity"/>
    <property type="evidence" value="ECO:0007669"/>
    <property type="project" value="UniProtKB-EC"/>
</dbReference>
<evidence type="ECO:0000313" key="11">
    <source>
        <dbReference type="Proteomes" id="UP000001732"/>
    </source>
</evidence>
<dbReference type="KEGG" id="cpo:COPRO5265_1036"/>
<evidence type="ECO:0000256" key="4">
    <source>
        <dbReference type="ARBA" id="ARBA00022490"/>
    </source>
</evidence>
<dbReference type="eggNOG" id="COG3643">
    <property type="taxonomic scope" value="Bacteria"/>
</dbReference>
<dbReference type="Gene3D" id="3.30.990.10">
    <property type="entry name" value="Formiminotransferase, N-terminal subdomain"/>
    <property type="match status" value="1"/>
</dbReference>
<keyword evidence="6" id="KW-0369">Histidine metabolism</keyword>
<gene>
    <name evidence="10" type="primary">ftcD</name>
    <name evidence="10" type="ordered locus">COPRO5265_1036</name>
</gene>
<accession>B5Y9A7</accession>
<dbReference type="SMART" id="SM01222">
    <property type="entry name" value="FTCD_N"/>
    <property type="match status" value="1"/>
</dbReference>
<dbReference type="PANTHER" id="PTHR12234">
    <property type="entry name" value="FORMIMINOTRANSFERASE-CYCLODEAMINASE"/>
    <property type="match status" value="1"/>
</dbReference>
<dbReference type="AlphaFoldDB" id="B5Y9A7"/>
<dbReference type="InterPro" id="IPR051623">
    <property type="entry name" value="FTCD"/>
</dbReference>
<protein>
    <recommendedName>
        <fullName evidence="3">glutamate formimidoyltransferase</fullName>
        <ecNumber evidence="3">2.1.2.5</ecNumber>
    </recommendedName>
</protein>
<dbReference type="Gene3D" id="3.30.70.670">
    <property type="entry name" value="Formiminotransferase, C-terminal subdomain"/>
    <property type="match status" value="1"/>
</dbReference>
<dbReference type="GO" id="GO:0005737">
    <property type="term" value="C:cytoplasm"/>
    <property type="evidence" value="ECO:0007669"/>
    <property type="project" value="UniProtKB-SubCell"/>
</dbReference>
<dbReference type="InterPro" id="IPR037064">
    <property type="entry name" value="Formiminotransferase_N_sf"/>
</dbReference>
<evidence type="ECO:0000256" key="5">
    <source>
        <dbReference type="ARBA" id="ARBA00022679"/>
    </source>
</evidence>
<dbReference type="EMBL" id="CP001145">
    <property type="protein sequence ID" value="ACI17257.1"/>
    <property type="molecule type" value="Genomic_DNA"/>
</dbReference>
<keyword evidence="11" id="KW-1185">Reference proteome</keyword>
<evidence type="ECO:0000256" key="7">
    <source>
        <dbReference type="ARBA" id="ARBA00022954"/>
    </source>
</evidence>
<dbReference type="HOGENOM" id="CLU_040037_0_0_9"/>
<reference evidence="11" key="1">
    <citation type="submission" date="2008-08" db="EMBL/GenBank/DDBJ databases">
        <title>The complete genome sequence of Coprothermobacter proteolyticus strain ATCC 5245 / DSM 5265 / BT.</title>
        <authorList>
            <person name="Dodson R.J."/>
            <person name="Durkin A.S."/>
            <person name="Wu M."/>
            <person name="Eisen J."/>
            <person name="Sutton G."/>
        </authorList>
    </citation>
    <scope>NUCLEOTIDE SEQUENCE [LARGE SCALE GENOMIC DNA]</scope>
    <source>
        <strain evidence="11">ATCC 35245 / DSM 5265 / OCM 4 / BT</strain>
    </source>
</reference>
<reference evidence="10 11" key="2">
    <citation type="journal article" date="2014" name="Genome Announc.">
        <title>Complete Genome Sequence of Coprothermobacter proteolyticus DSM 5265.</title>
        <authorList>
            <person name="Alexiev A."/>
            <person name="Coil D.A."/>
            <person name="Badger J.H."/>
            <person name="Enticknap J."/>
            <person name="Ward N."/>
            <person name="Robb F.T."/>
            <person name="Eisen J.A."/>
        </authorList>
    </citation>
    <scope>NUCLEOTIDE SEQUENCE [LARGE SCALE GENOMIC DNA]</scope>
    <source>
        <strain evidence="11">ATCC 35245 / DSM 5265 / OCM 4 / BT</strain>
    </source>
</reference>
<evidence type="ECO:0000313" key="10">
    <source>
        <dbReference type="EMBL" id="ACI17257.1"/>
    </source>
</evidence>
<evidence type="ECO:0000256" key="2">
    <source>
        <dbReference type="ARBA" id="ARBA00005082"/>
    </source>
</evidence>
<dbReference type="NCBIfam" id="TIGR02024">
    <property type="entry name" value="FtcD"/>
    <property type="match status" value="1"/>
</dbReference>
<dbReference type="GO" id="GO:0019557">
    <property type="term" value="P:L-histidine catabolic process to glutamate and formate"/>
    <property type="evidence" value="ECO:0007669"/>
    <property type="project" value="UniProtKB-UniPathway"/>
</dbReference>
<dbReference type="InterPro" id="IPR004227">
    <property type="entry name" value="Formiminotransferase_cat"/>
</dbReference>
<dbReference type="GO" id="GO:0019556">
    <property type="term" value="P:L-histidine catabolic process to glutamate and formamide"/>
    <property type="evidence" value="ECO:0007669"/>
    <property type="project" value="UniProtKB-UniPathway"/>
</dbReference>
<keyword evidence="5 10" id="KW-0808">Transferase</keyword>
<dbReference type="SUPFAM" id="SSF55116">
    <property type="entry name" value="Formiminotransferase domain of formiminotransferase-cyclodeaminase"/>
    <property type="match status" value="2"/>
</dbReference>
<dbReference type="PANTHER" id="PTHR12234:SF8">
    <property type="entry name" value="FORMIMINOTRANSFERASE-CYCLODEAMINASE"/>
    <property type="match status" value="1"/>
</dbReference>
<evidence type="ECO:0000256" key="3">
    <source>
        <dbReference type="ARBA" id="ARBA00012252"/>
    </source>
</evidence>
<feature type="domain" description="Formiminotransferase N-terminal subdomain" evidence="9">
    <location>
        <begin position="2"/>
        <end position="179"/>
    </location>
</feature>
<dbReference type="InterPro" id="IPR022384">
    <property type="entry name" value="FormiminoTrfase_cat_dom_sf"/>
</dbReference>
<dbReference type="RefSeq" id="WP_012543909.1">
    <property type="nucleotide sequence ID" value="NC_011295.1"/>
</dbReference>
<dbReference type="UniPathway" id="UPA00379">
    <property type="reaction ID" value="UER00555"/>
</dbReference>
<keyword evidence="4" id="KW-0963">Cytoplasm</keyword>
<dbReference type="OrthoDB" id="9773217at2"/>
<dbReference type="Proteomes" id="UP000001732">
    <property type="component" value="Chromosome"/>
</dbReference>
<dbReference type="GO" id="GO:0005542">
    <property type="term" value="F:folic acid binding"/>
    <property type="evidence" value="ECO:0007669"/>
    <property type="project" value="UniProtKB-KW"/>
</dbReference>
<dbReference type="InterPro" id="IPR012886">
    <property type="entry name" value="Formiminotransferase_N"/>
</dbReference>
<keyword evidence="7" id="KW-0290">Folate-binding</keyword>
<evidence type="ECO:0000256" key="1">
    <source>
        <dbReference type="ARBA" id="ARBA00004496"/>
    </source>
</evidence>
<name>B5Y9A7_COPPD</name>
<comment type="subcellular location">
    <subcellularLocation>
        <location evidence="1">Cytoplasm</location>
    </subcellularLocation>
</comment>
<organism evidence="10 11">
    <name type="scientific">Coprothermobacter proteolyticus (strain ATCC 35245 / DSM 5265 / OCM 4 / BT)</name>
    <dbReference type="NCBI Taxonomy" id="309798"/>
    <lineage>
        <taxon>Bacteria</taxon>
        <taxon>Pseudomonadati</taxon>
        <taxon>Coprothermobacterota</taxon>
        <taxon>Coprothermobacteria</taxon>
        <taxon>Coprothermobacterales</taxon>
        <taxon>Coprothermobacteraceae</taxon>
        <taxon>Coprothermobacter</taxon>
    </lineage>
</organism>
<dbReference type="EC" id="2.1.2.5" evidence="3"/>
<dbReference type="InterPro" id="IPR013802">
    <property type="entry name" value="Formiminotransferase_C"/>
</dbReference>
<evidence type="ECO:0000259" key="8">
    <source>
        <dbReference type="SMART" id="SM01221"/>
    </source>
</evidence>
<dbReference type="STRING" id="309798.COPRO5265_1036"/>
<proteinExistence type="predicted"/>
<dbReference type="InterPro" id="IPR037070">
    <property type="entry name" value="Formiminotransferase_C_sf"/>
</dbReference>
<sequence length="309" mass="34365">MKLIECVPNFSEGRRQEVMDAIVNSMKESANVIILDVEADPSHNRMVVTMVGEPQQVLSAMKNGARKAVELIDLNQHQGEHPRIGAVDVVPFVPLFNATMQECNELALEFGQWMWDELKVPVYLYAESARMPERKRLPNIRKGEFEGLKEAIKEPERHPDIGEPVIHPTAGATAVGARNFLIAFNLYLNTADKGVADKIAKAVRESSGGLVNIQAKGMFIEEKGLAQVSMNLLDYTKTPLYRITELVKLEARRFGVEVVEGELIGLMPLGAALNSLSYYLQIPKLDANQILDVAVLSRLAESQDDEQQQ</sequence>
<dbReference type="Pfam" id="PF07837">
    <property type="entry name" value="FTCD_N"/>
    <property type="match status" value="1"/>
</dbReference>
<comment type="pathway">
    <text evidence="2">Amino-acid degradation; L-histidine degradation into L-glutamate; L-glutamate from N-formimidoyl-L-glutamate (transferase route): step 1/1.</text>
</comment>
<feature type="domain" description="Formiminotransferase C-terminal subdomain" evidence="8">
    <location>
        <begin position="180"/>
        <end position="294"/>
    </location>
</feature>
<dbReference type="Pfam" id="PF02971">
    <property type="entry name" value="FTCD"/>
    <property type="match status" value="1"/>
</dbReference>
<evidence type="ECO:0000259" key="9">
    <source>
        <dbReference type="SMART" id="SM01222"/>
    </source>
</evidence>
<evidence type="ECO:0000256" key="6">
    <source>
        <dbReference type="ARBA" id="ARBA00022808"/>
    </source>
</evidence>
<dbReference type="SMART" id="SM01221">
    <property type="entry name" value="FTCD"/>
    <property type="match status" value="1"/>
</dbReference>